<reference evidence="2" key="1">
    <citation type="submission" date="2020-11" db="EMBL/GenBank/DDBJ databases">
        <authorList>
            <consortium name="DOE Joint Genome Institute"/>
            <person name="Ahrendt S."/>
            <person name="Riley R."/>
            <person name="Andreopoulos W."/>
            <person name="Labutti K."/>
            <person name="Pangilinan J."/>
            <person name="Ruiz-Duenas F.J."/>
            <person name="Barrasa J.M."/>
            <person name="Sanchez-Garcia M."/>
            <person name="Camarero S."/>
            <person name="Miyauchi S."/>
            <person name="Serrano A."/>
            <person name="Linde D."/>
            <person name="Babiker R."/>
            <person name="Drula E."/>
            <person name="Ayuso-Fernandez I."/>
            <person name="Pacheco R."/>
            <person name="Padilla G."/>
            <person name="Ferreira P."/>
            <person name="Barriuso J."/>
            <person name="Kellner H."/>
            <person name="Castanera R."/>
            <person name="Alfaro M."/>
            <person name="Ramirez L."/>
            <person name="Pisabarro A.G."/>
            <person name="Kuo A."/>
            <person name="Tritt A."/>
            <person name="Lipzen A."/>
            <person name="He G."/>
            <person name="Yan M."/>
            <person name="Ng V."/>
            <person name="Cullen D."/>
            <person name="Martin F."/>
            <person name="Rosso M.-N."/>
            <person name="Henrissat B."/>
            <person name="Hibbett D."/>
            <person name="Martinez A.T."/>
            <person name="Grigoriev I.V."/>
        </authorList>
    </citation>
    <scope>NUCLEOTIDE SEQUENCE</scope>
    <source>
        <strain evidence="2">CIRM-BRFM 674</strain>
    </source>
</reference>
<dbReference type="EMBL" id="MU155169">
    <property type="protein sequence ID" value="KAF9482156.1"/>
    <property type="molecule type" value="Genomic_DNA"/>
</dbReference>
<dbReference type="OrthoDB" id="3182478at2759"/>
<name>A0A9P5Z7B2_9AGAR</name>
<protein>
    <submittedName>
        <fullName evidence="2">Uncharacterized protein</fullName>
    </submittedName>
</protein>
<accession>A0A9P5Z7B2</accession>
<dbReference type="Proteomes" id="UP000807469">
    <property type="component" value="Unassembled WGS sequence"/>
</dbReference>
<keyword evidence="3" id="KW-1185">Reference proteome</keyword>
<dbReference type="AlphaFoldDB" id="A0A9P5Z7B2"/>
<feature type="region of interest" description="Disordered" evidence="1">
    <location>
        <begin position="63"/>
        <end position="86"/>
    </location>
</feature>
<comment type="caution">
    <text evidence="2">The sequence shown here is derived from an EMBL/GenBank/DDBJ whole genome shotgun (WGS) entry which is preliminary data.</text>
</comment>
<evidence type="ECO:0000256" key="1">
    <source>
        <dbReference type="SAM" id="MobiDB-lite"/>
    </source>
</evidence>
<proteinExistence type="predicted"/>
<sequence length="86" mass="9560">MIRREPTLIPMTDVDVQDVRDLVAQQKAEGQRHQALMVKLKRLSENPALSEEEKEILKDLTGVLTPFKTGHPKTAGPEQGSSSKNP</sequence>
<evidence type="ECO:0000313" key="3">
    <source>
        <dbReference type="Proteomes" id="UP000807469"/>
    </source>
</evidence>
<evidence type="ECO:0000313" key="2">
    <source>
        <dbReference type="EMBL" id="KAF9482156.1"/>
    </source>
</evidence>
<gene>
    <name evidence="2" type="ORF">BDN70DRAFT_875454</name>
</gene>
<organism evidence="2 3">
    <name type="scientific">Pholiota conissans</name>
    <dbReference type="NCBI Taxonomy" id="109636"/>
    <lineage>
        <taxon>Eukaryota</taxon>
        <taxon>Fungi</taxon>
        <taxon>Dikarya</taxon>
        <taxon>Basidiomycota</taxon>
        <taxon>Agaricomycotina</taxon>
        <taxon>Agaricomycetes</taxon>
        <taxon>Agaricomycetidae</taxon>
        <taxon>Agaricales</taxon>
        <taxon>Agaricineae</taxon>
        <taxon>Strophariaceae</taxon>
        <taxon>Pholiota</taxon>
    </lineage>
</organism>